<accession>A0A482VH82</accession>
<feature type="compositionally biased region" description="Basic and acidic residues" evidence="8">
    <location>
        <begin position="160"/>
        <end position="172"/>
    </location>
</feature>
<evidence type="ECO:0000256" key="7">
    <source>
        <dbReference type="ARBA" id="ARBA00042984"/>
    </source>
</evidence>
<dbReference type="Pfam" id="PF16078">
    <property type="entry name" value="2-oxogl_dehyd_N"/>
    <property type="match status" value="1"/>
</dbReference>
<dbReference type="Proteomes" id="UP000292052">
    <property type="component" value="Unassembled WGS sequence"/>
</dbReference>
<keyword evidence="11" id="KW-1185">Reference proteome</keyword>
<evidence type="ECO:0000313" key="10">
    <source>
        <dbReference type="EMBL" id="RZC31788.1"/>
    </source>
</evidence>
<dbReference type="OrthoDB" id="413077at2759"/>
<evidence type="ECO:0000313" key="11">
    <source>
        <dbReference type="Proteomes" id="UP000292052"/>
    </source>
</evidence>
<dbReference type="EMBL" id="QDEB01102566">
    <property type="protein sequence ID" value="RZC31788.1"/>
    <property type="molecule type" value="Genomic_DNA"/>
</dbReference>
<dbReference type="GO" id="GO:0006099">
    <property type="term" value="P:tricarboxylic acid cycle"/>
    <property type="evidence" value="ECO:0007669"/>
    <property type="project" value="TreeGrafter"/>
</dbReference>
<sequence length="180" mass="19217">MYRARALASSFSANNFAGWLLTKGTVPAVSSIRNYNVPVASEPFLNGSSSQYVEDMYNAWLADPSSVHTSWDSFFRNSASGGAGYQAPPSLAPLGRNEVLATSFLPALAGATGVGAVSEKVIDDHLAVQAIIRSYQARGHLVAQLDPLGIMYGDRTTTISDRKGSPPDEITRQHKLGTTQ</sequence>
<dbReference type="GO" id="GO:0005739">
    <property type="term" value="C:mitochondrion"/>
    <property type="evidence" value="ECO:0007669"/>
    <property type="project" value="TreeGrafter"/>
</dbReference>
<evidence type="ECO:0000256" key="2">
    <source>
        <dbReference type="ARBA" id="ARBA00006936"/>
    </source>
</evidence>
<proteinExistence type="inferred from homology"/>
<name>A0A482VH82_ASBVE</name>
<dbReference type="PANTHER" id="PTHR23152">
    <property type="entry name" value="2-OXOGLUTARATE DEHYDROGENASE"/>
    <property type="match status" value="1"/>
</dbReference>
<dbReference type="GO" id="GO:0030976">
    <property type="term" value="F:thiamine pyrophosphate binding"/>
    <property type="evidence" value="ECO:0007669"/>
    <property type="project" value="InterPro"/>
</dbReference>
<feature type="non-terminal residue" evidence="10">
    <location>
        <position position="180"/>
    </location>
</feature>
<evidence type="ECO:0000256" key="5">
    <source>
        <dbReference type="ARBA" id="ARBA00037426"/>
    </source>
</evidence>
<dbReference type="InterPro" id="IPR011603">
    <property type="entry name" value="2oxoglutarate_DH_E1"/>
</dbReference>
<keyword evidence="3" id="KW-0560">Oxidoreductase</keyword>
<comment type="cofactor">
    <cofactor evidence="1">
        <name>thiamine diphosphate</name>
        <dbReference type="ChEBI" id="CHEBI:58937"/>
    </cofactor>
</comment>
<dbReference type="STRING" id="1661398.A0A482VH82"/>
<dbReference type="InterPro" id="IPR032106">
    <property type="entry name" value="2-oxogl_dehyd_N"/>
</dbReference>
<evidence type="ECO:0000256" key="8">
    <source>
        <dbReference type="SAM" id="MobiDB-lite"/>
    </source>
</evidence>
<comment type="similarity">
    <text evidence="2">Belongs to the alpha-ketoglutarate dehydrogenase family.</text>
</comment>
<evidence type="ECO:0000256" key="6">
    <source>
        <dbReference type="ARBA" id="ARBA00040267"/>
    </source>
</evidence>
<dbReference type="GO" id="GO:0045252">
    <property type="term" value="C:oxoglutarate dehydrogenase complex"/>
    <property type="evidence" value="ECO:0007669"/>
    <property type="project" value="TreeGrafter"/>
</dbReference>
<keyword evidence="4" id="KW-0786">Thiamine pyrophosphate</keyword>
<comment type="caution">
    <text evidence="10">The sequence shown here is derived from an EMBL/GenBank/DDBJ whole genome shotgun (WGS) entry which is preliminary data.</text>
</comment>
<dbReference type="Gene3D" id="1.10.287.1150">
    <property type="entry name" value="TPP helical domain"/>
    <property type="match status" value="1"/>
</dbReference>
<dbReference type="GO" id="GO:0004591">
    <property type="term" value="F:oxoglutarate dehydrogenase (succinyl-transferring) activity"/>
    <property type="evidence" value="ECO:0007669"/>
    <property type="project" value="TreeGrafter"/>
</dbReference>
<protein>
    <recommendedName>
        <fullName evidence="6">2-oxoglutarate dehydrogenase, mitochondrial</fullName>
    </recommendedName>
    <alternativeName>
        <fullName evidence="7">2-oxoglutarate dehydrogenase complex component E1</fullName>
    </alternativeName>
</protein>
<feature type="region of interest" description="Disordered" evidence="8">
    <location>
        <begin position="157"/>
        <end position="180"/>
    </location>
</feature>
<evidence type="ECO:0000256" key="1">
    <source>
        <dbReference type="ARBA" id="ARBA00001964"/>
    </source>
</evidence>
<evidence type="ECO:0000256" key="4">
    <source>
        <dbReference type="ARBA" id="ARBA00023052"/>
    </source>
</evidence>
<reference evidence="10 11" key="1">
    <citation type="submission" date="2017-03" db="EMBL/GenBank/DDBJ databases">
        <title>Genome of the blue death feigning beetle - Asbolus verrucosus.</title>
        <authorList>
            <person name="Rider S.D."/>
        </authorList>
    </citation>
    <scope>NUCLEOTIDE SEQUENCE [LARGE SCALE GENOMIC DNA]</scope>
    <source>
        <strain evidence="10">Butters</strain>
        <tissue evidence="10">Head and leg muscle</tissue>
    </source>
</reference>
<feature type="domain" description="2-oxoglutarate dehydrogenase E1 component N-terminal" evidence="9">
    <location>
        <begin position="43"/>
        <end position="81"/>
    </location>
</feature>
<evidence type="ECO:0000256" key="3">
    <source>
        <dbReference type="ARBA" id="ARBA00023002"/>
    </source>
</evidence>
<comment type="function">
    <text evidence="5">The 2-oxoglutarate dehydrogenase complex catalyzes the overall conversion of 2-oxoglutarate to succinyl-CoA and CO(2). It contains multiple copies of three enzymatic components: 2-oxoglutarate dehydrogenase (E1), dihydrolipoamide succinyltransferase (E2) and lipoamide dehydrogenase (E3).</text>
</comment>
<organism evidence="10 11">
    <name type="scientific">Asbolus verrucosus</name>
    <name type="common">Desert ironclad beetle</name>
    <dbReference type="NCBI Taxonomy" id="1661398"/>
    <lineage>
        <taxon>Eukaryota</taxon>
        <taxon>Metazoa</taxon>
        <taxon>Ecdysozoa</taxon>
        <taxon>Arthropoda</taxon>
        <taxon>Hexapoda</taxon>
        <taxon>Insecta</taxon>
        <taxon>Pterygota</taxon>
        <taxon>Neoptera</taxon>
        <taxon>Endopterygota</taxon>
        <taxon>Coleoptera</taxon>
        <taxon>Polyphaga</taxon>
        <taxon>Cucujiformia</taxon>
        <taxon>Tenebrionidae</taxon>
        <taxon>Pimeliinae</taxon>
        <taxon>Asbolus</taxon>
    </lineage>
</organism>
<evidence type="ECO:0000259" key="9">
    <source>
        <dbReference type="Pfam" id="PF16078"/>
    </source>
</evidence>
<dbReference type="PANTHER" id="PTHR23152:SF4">
    <property type="entry name" value="2-OXOADIPATE DEHYDROGENASE COMPLEX COMPONENT E1"/>
    <property type="match status" value="1"/>
</dbReference>
<dbReference type="AlphaFoldDB" id="A0A482VH82"/>
<gene>
    <name evidence="10" type="ORF">BDFB_003104</name>
</gene>